<evidence type="ECO:0000313" key="5">
    <source>
        <dbReference type="EMBL" id="PSR77494.1"/>
    </source>
</evidence>
<protein>
    <submittedName>
        <fullName evidence="5">Ser-Thr-rich glycosyl-phosphatidyl-inositol-anchored membrane family-domain-containing protein</fullName>
    </submittedName>
</protein>
<dbReference type="InParanoid" id="A0A2T2ZV42"/>
<reference evidence="5 6" key="1">
    <citation type="journal article" date="2018" name="Mycol. Prog.">
        <title>Coniella lustricola, a new species from submerged detritus.</title>
        <authorList>
            <person name="Raudabaugh D.B."/>
            <person name="Iturriaga T."/>
            <person name="Carver A."/>
            <person name="Mondo S."/>
            <person name="Pangilinan J."/>
            <person name="Lipzen A."/>
            <person name="He G."/>
            <person name="Amirebrahimi M."/>
            <person name="Grigoriev I.V."/>
            <person name="Miller A.N."/>
        </authorList>
    </citation>
    <scope>NUCLEOTIDE SEQUENCE [LARGE SCALE GENOMIC DNA]</scope>
    <source>
        <strain evidence="5 6">B22-T-1</strain>
    </source>
</reference>
<accession>A0A2T2ZV42</accession>
<sequence>MAFRTSALALLALASAVSAQTAGFDAITTPLTNEQVPACANYVINWDYTSTYPSTVTIQLLEGATPATLQLGPILASGVDNSLGAFTWAVDCSLGADATYGIKITYDADSTGATFQYSNPFQIVASSAATSTTSSSAAAVTTTTSAAGGKQDTGSASSASASETDTVYSTQYVTITSCAATVTDCPARSTVVSSYVTALSSADALTGAAPPTTTPSSAAGSSSFPTVTPVISSTAPAFTSGSSPVSAGGAGPYPVAGNGTAPSYPNGLGTVTLPAKSSATGGSSPAGASTTAVVTAGASAKKVAAGSFVAVAGLAVAMFAL</sequence>
<dbReference type="STRING" id="2025994.A0A2T2ZV42"/>
<feature type="region of interest" description="Disordered" evidence="2">
    <location>
        <begin position="142"/>
        <end position="161"/>
    </location>
</feature>
<evidence type="ECO:0000256" key="3">
    <source>
        <dbReference type="SAM" id="SignalP"/>
    </source>
</evidence>
<dbReference type="InterPro" id="IPR018466">
    <property type="entry name" value="Kre9/Knh1-like_N"/>
</dbReference>
<keyword evidence="6" id="KW-1185">Reference proteome</keyword>
<feature type="domain" description="Yeast cell wall synthesis Kre9/Knh1-like N-terminal" evidence="4">
    <location>
        <begin position="29"/>
        <end position="123"/>
    </location>
</feature>
<dbReference type="Pfam" id="PF10342">
    <property type="entry name" value="Kre9_KNH"/>
    <property type="match status" value="1"/>
</dbReference>
<organism evidence="5 6">
    <name type="scientific">Coniella lustricola</name>
    <dbReference type="NCBI Taxonomy" id="2025994"/>
    <lineage>
        <taxon>Eukaryota</taxon>
        <taxon>Fungi</taxon>
        <taxon>Dikarya</taxon>
        <taxon>Ascomycota</taxon>
        <taxon>Pezizomycotina</taxon>
        <taxon>Sordariomycetes</taxon>
        <taxon>Sordariomycetidae</taxon>
        <taxon>Diaporthales</taxon>
        <taxon>Schizoparmaceae</taxon>
        <taxon>Coniella</taxon>
    </lineage>
</organism>
<dbReference type="PANTHER" id="PTHR40633:SF1">
    <property type="entry name" value="GPI ANCHORED SERINE-THREONINE RICH PROTEIN (AFU_ORTHOLOGUE AFUA_1G03630)"/>
    <property type="match status" value="1"/>
</dbReference>
<name>A0A2T2ZV42_9PEZI</name>
<feature type="chain" id="PRO_5015563379" evidence="3">
    <location>
        <begin position="20"/>
        <end position="321"/>
    </location>
</feature>
<gene>
    <name evidence="5" type="ORF">BD289DRAFT_456648</name>
</gene>
<dbReference type="EMBL" id="KZ678653">
    <property type="protein sequence ID" value="PSR77494.1"/>
    <property type="molecule type" value="Genomic_DNA"/>
</dbReference>
<evidence type="ECO:0000259" key="4">
    <source>
        <dbReference type="Pfam" id="PF10342"/>
    </source>
</evidence>
<dbReference type="InterPro" id="IPR052982">
    <property type="entry name" value="SRP1/TIP1-like"/>
</dbReference>
<feature type="signal peptide" evidence="3">
    <location>
        <begin position="1"/>
        <end position="19"/>
    </location>
</feature>
<dbReference type="PANTHER" id="PTHR40633">
    <property type="entry name" value="MATRIX PROTEIN, PUTATIVE (AFU_ORTHOLOGUE AFUA_8G05410)-RELATED"/>
    <property type="match status" value="1"/>
</dbReference>
<evidence type="ECO:0000256" key="2">
    <source>
        <dbReference type="SAM" id="MobiDB-lite"/>
    </source>
</evidence>
<dbReference type="AlphaFoldDB" id="A0A2T2ZV42"/>
<keyword evidence="1 3" id="KW-0732">Signal</keyword>
<evidence type="ECO:0000313" key="6">
    <source>
        <dbReference type="Proteomes" id="UP000241462"/>
    </source>
</evidence>
<dbReference type="Proteomes" id="UP000241462">
    <property type="component" value="Unassembled WGS sequence"/>
</dbReference>
<dbReference type="OrthoDB" id="2260257at2759"/>
<proteinExistence type="predicted"/>
<evidence type="ECO:0000256" key="1">
    <source>
        <dbReference type="ARBA" id="ARBA00022729"/>
    </source>
</evidence>